<dbReference type="OrthoDB" id="9775268at2"/>
<evidence type="ECO:0000256" key="2">
    <source>
        <dbReference type="ARBA" id="ARBA00022448"/>
    </source>
</evidence>
<keyword evidence="10" id="KW-1185">Reference proteome</keyword>
<organism evidence="9 10">
    <name type="scientific">Vagococcus entomophilus</name>
    <dbReference type="NCBI Taxonomy" id="1160095"/>
    <lineage>
        <taxon>Bacteria</taxon>
        <taxon>Bacillati</taxon>
        <taxon>Bacillota</taxon>
        <taxon>Bacilli</taxon>
        <taxon>Lactobacillales</taxon>
        <taxon>Enterococcaceae</taxon>
        <taxon>Vagococcus</taxon>
    </lineage>
</organism>
<dbReference type="GO" id="GO:0022857">
    <property type="term" value="F:transmembrane transporter activity"/>
    <property type="evidence" value="ECO:0007669"/>
    <property type="project" value="InterPro"/>
</dbReference>
<keyword evidence="2" id="KW-0813">Transport</keyword>
<evidence type="ECO:0000256" key="4">
    <source>
        <dbReference type="ARBA" id="ARBA00022692"/>
    </source>
</evidence>
<gene>
    <name evidence="9" type="ORF">CBF30_00635</name>
</gene>
<evidence type="ECO:0000256" key="7">
    <source>
        <dbReference type="SAM" id="Phobius"/>
    </source>
</evidence>
<evidence type="ECO:0000259" key="8">
    <source>
        <dbReference type="PROSITE" id="PS50850"/>
    </source>
</evidence>
<dbReference type="AlphaFoldDB" id="A0A430AIB3"/>
<dbReference type="Proteomes" id="UP000288669">
    <property type="component" value="Unassembled WGS sequence"/>
</dbReference>
<feature type="transmembrane region" description="Helical" evidence="7">
    <location>
        <begin position="95"/>
        <end position="118"/>
    </location>
</feature>
<comment type="caution">
    <text evidence="9">The sequence shown here is derived from an EMBL/GenBank/DDBJ whole genome shotgun (WGS) entry which is preliminary data.</text>
</comment>
<evidence type="ECO:0000256" key="1">
    <source>
        <dbReference type="ARBA" id="ARBA00004651"/>
    </source>
</evidence>
<dbReference type="PROSITE" id="PS50850">
    <property type="entry name" value="MFS"/>
    <property type="match status" value="1"/>
</dbReference>
<feature type="transmembrane region" description="Helical" evidence="7">
    <location>
        <begin position="208"/>
        <end position="225"/>
    </location>
</feature>
<dbReference type="Pfam" id="PF07690">
    <property type="entry name" value="MFS_1"/>
    <property type="match status" value="1"/>
</dbReference>
<feature type="transmembrane region" description="Helical" evidence="7">
    <location>
        <begin position="7"/>
        <end position="28"/>
    </location>
</feature>
<evidence type="ECO:0000256" key="6">
    <source>
        <dbReference type="ARBA" id="ARBA00023136"/>
    </source>
</evidence>
<feature type="transmembrane region" description="Helical" evidence="7">
    <location>
        <begin position="332"/>
        <end position="352"/>
    </location>
</feature>
<dbReference type="GO" id="GO:0005886">
    <property type="term" value="C:plasma membrane"/>
    <property type="evidence" value="ECO:0007669"/>
    <property type="project" value="UniProtKB-SubCell"/>
</dbReference>
<dbReference type="InterPro" id="IPR020846">
    <property type="entry name" value="MFS_dom"/>
</dbReference>
<feature type="transmembrane region" description="Helical" evidence="7">
    <location>
        <begin position="358"/>
        <end position="376"/>
    </location>
</feature>
<protein>
    <recommendedName>
        <fullName evidence="8">Major facilitator superfamily (MFS) profile domain-containing protein</fullName>
    </recommendedName>
</protein>
<keyword evidence="5 7" id="KW-1133">Transmembrane helix</keyword>
<comment type="subcellular location">
    <subcellularLocation>
        <location evidence="1">Cell membrane</location>
        <topology evidence="1">Multi-pass membrane protein</topology>
    </subcellularLocation>
</comment>
<dbReference type="Gene3D" id="1.20.1250.20">
    <property type="entry name" value="MFS general substrate transporter like domains"/>
    <property type="match status" value="1"/>
</dbReference>
<feature type="transmembrane region" description="Helical" evidence="7">
    <location>
        <begin position="245"/>
        <end position="264"/>
    </location>
</feature>
<dbReference type="InterPro" id="IPR011701">
    <property type="entry name" value="MFS"/>
</dbReference>
<feature type="domain" description="Major facilitator superfamily (MFS) profile" evidence="8">
    <location>
        <begin position="1"/>
        <end position="381"/>
    </location>
</feature>
<dbReference type="PANTHER" id="PTHR23513:SF6">
    <property type="entry name" value="MAJOR FACILITATOR SUPERFAMILY ASSOCIATED DOMAIN-CONTAINING PROTEIN"/>
    <property type="match status" value="1"/>
</dbReference>
<evidence type="ECO:0000313" key="10">
    <source>
        <dbReference type="Proteomes" id="UP000288669"/>
    </source>
</evidence>
<reference evidence="9 10" key="1">
    <citation type="submission" date="2017-05" db="EMBL/GenBank/DDBJ databases">
        <title>Vagococcus spp. assemblies.</title>
        <authorList>
            <person name="Gulvik C.A."/>
        </authorList>
    </citation>
    <scope>NUCLEOTIDE SEQUENCE [LARGE SCALE GENOMIC DNA]</scope>
    <source>
        <strain evidence="9 10">DSM 24756</strain>
    </source>
</reference>
<dbReference type="PANTHER" id="PTHR23513">
    <property type="entry name" value="INTEGRAL MEMBRANE EFFLUX PROTEIN-RELATED"/>
    <property type="match status" value="1"/>
</dbReference>
<feature type="transmembrane region" description="Helical" evidence="7">
    <location>
        <begin position="158"/>
        <end position="177"/>
    </location>
</feature>
<dbReference type="SUPFAM" id="SSF103473">
    <property type="entry name" value="MFS general substrate transporter"/>
    <property type="match status" value="1"/>
</dbReference>
<name>A0A430AIB3_9ENTE</name>
<sequence>MYKKIFLFLVVSTLTFFSITMFQMNILWNLFAKDNELKTVAYIIASSLIVQSFISLISGVFVDKYSKKNILTMSLFGFILITFICYITSSSFIIVATYFLFVVLNILFQKTFIVMVAHQLPTNEFIKYDAISGIFNQIISIICNLISGILLSFMSRNFIYLIIFLGFFVALMIILKIQEFDKENEHKNINTKITVQFINNNVIRNKEVLIFIIMLFLLNLNYGYIPNVLPYFMVSISKNINPLFLSFLKSAVNIGEIMGNFIIIYKSKKVSKVTKIGLIGSSISFITLPILSNYSLGLFLVLTLYGFFDTLTQPLLSYFISTIENGIKGRMIGIIDCVVYLAAPIGIVIGNYLSKQGVIYVSTFISAIFFLSFFIFKKSIYNNIDLKEVD</sequence>
<keyword evidence="3" id="KW-1003">Cell membrane</keyword>
<keyword evidence="4 7" id="KW-0812">Transmembrane</keyword>
<accession>A0A430AIB3</accession>
<feature type="transmembrane region" description="Helical" evidence="7">
    <location>
        <begin position="130"/>
        <end position="152"/>
    </location>
</feature>
<feature type="transmembrane region" description="Helical" evidence="7">
    <location>
        <begin position="40"/>
        <end position="62"/>
    </location>
</feature>
<evidence type="ECO:0000256" key="5">
    <source>
        <dbReference type="ARBA" id="ARBA00022989"/>
    </source>
</evidence>
<evidence type="ECO:0000313" key="9">
    <source>
        <dbReference type="EMBL" id="RSU07778.1"/>
    </source>
</evidence>
<keyword evidence="6 7" id="KW-0472">Membrane</keyword>
<dbReference type="EMBL" id="NGJZ01000001">
    <property type="protein sequence ID" value="RSU07778.1"/>
    <property type="molecule type" value="Genomic_DNA"/>
</dbReference>
<proteinExistence type="predicted"/>
<dbReference type="RefSeq" id="WP_126821729.1">
    <property type="nucleotide sequence ID" value="NZ_JBHLWU010000001.1"/>
</dbReference>
<dbReference type="InterPro" id="IPR036259">
    <property type="entry name" value="MFS_trans_sf"/>
</dbReference>
<evidence type="ECO:0000256" key="3">
    <source>
        <dbReference type="ARBA" id="ARBA00022475"/>
    </source>
</evidence>